<dbReference type="RefSeq" id="XP_070853335.1">
    <property type="nucleotide sequence ID" value="XM_070997234.1"/>
</dbReference>
<organism evidence="2 3">
    <name type="scientific">Drosophila suzukii</name>
    <name type="common">Spotted-wing drosophila fruit fly</name>
    <dbReference type="NCBI Taxonomy" id="28584"/>
    <lineage>
        <taxon>Eukaryota</taxon>
        <taxon>Metazoa</taxon>
        <taxon>Ecdysozoa</taxon>
        <taxon>Arthropoda</taxon>
        <taxon>Hexapoda</taxon>
        <taxon>Insecta</taxon>
        <taxon>Pterygota</taxon>
        <taxon>Neoptera</taxon>
        <taxon>Endopterygota</taxon>
        <taxon>Diptera</taxon>
        <taxon>Brachycera</taxon>
        <taxon>Muscomorpha</taxon>
        <taxon>Ephydroidea</taxon>
        <taxon>Drosophilidae</taxon>
        <taxon>Drosophila</taxon>
        <taxon>Sophophora</taxon>
    </lineage>
</organism>
<accession>A0ABM4TTN9</accession>
<name>A0ABM4TTN9_DROSZ</name>
<proteinExistence type="predicted"/>
<gene>
    <name evidence="3" type="primary">LOC108016525</name>
</gene>
<evidence type="ECO:0000313" key="3">
    <source>
        <dbReference type="RefSeq" id="XP_070853335.1"/>
    </source>
</evidence>
<feature type="region of interest" description="Disordered" evidence="1">
    <location>
        <begin position="62"/>
        <end position="93"/>
    </location>
</feature>
<protein>
    <submittedName>
        <fullName evidence="3">Uncharacterized protein</fullName>
    </submittedName>
</protein>
<dbReference type="Proteomes" id="UP001652628">
    <property type="component" value="Chromosome X"/>
</dbReference>
<evidence type="ECO:0000313" key="2">
    <source>
        <dbReference type="Proteomes" id="UP001652628"/>
    </source>
</evidence>
<sequence>MSQKHFDFRLKWCKVFFVKISDNTHSCPSSPEWMHPIPSQTWAPGRPSSAAAVVAAAARRSGPREWAGWGRHPARPSNRRPIPGCGASCSAAGPPSGVADPRLISMDSGWNSGNSGCSAEWYAAWSASCAAAASPNSPNAFAPRR</sequence>
<dbReference type="GeneID" id="108016525"/>
<keyword evidence="2" id="KW-1185">Reference proteome</keyword>
<reference evidence="3" key="1">
    <citation type="submission" date="2025-08" db="UniProtKB">
        <authorList>
            <consortium name="RefSeq"/>
        </authorList>
    </citation>
    <scope>IDENTIFICATION</scope>
</reference>
<evidence type="ECO:0000256" key="1">
    <source>
        <dbReference type="SAM" id="MobiDB-lite"/>
    </source>
</evidence>